<keyword evidence="5 8" id="KW-0472">Membrane</keyword>
<comment type="caution">
    <text evidence="9">The sequence shown here is derived from an EMBL/GenBank/DDBJ whole genome shotgun (WGS) entry which is preliminary data.</text>
</comment>
<feature type="compositionally biased region" description="Low complexity" evidence="7">
    <location>
        <begin position="170"/>
        <end position="180"/>
    </location>
</feature>
<feature type="transmembrane region" description="Helical" evidence="8">
    <location>
        <begin position="140"/>
        <end position="161"/>
    </location>
</feature>
<dbReference type="AlphaFoldDB" id="A0A811RQM4"/>
<evidence type="ECO:0000256" key="6">
    <source>
        <dbReference type="ARBA" id="ARBA00029467"/>
    </source>
</evidence>
<evidence type="ECO:0000256" key="1">
    <source>
        <dbReference type="ARBA" id="ARBA00004127"/>
    </source>
</evidence>
<evidence type="ECO:0000313" key="9">
    <source>
        <dbReference type="EMBL" id="CAD6272044.1"/>
    </source>
</evidence>
<protein>
    <submittedName>
        <fullName evidence="9">Uncharacterized protein</fullName>
    </submittedName>
</protein>
<dbReference type="Proteomes" id="UP000604825">
    <property type="component" value="Unassembled WGS sequence"/>
</dbReference>
<dbReference type="PANTHER" id="PTHR31769">
    <property type="entry name" value="OS07G0462200 PROTEIN-RELATED"/>
    <property type="match status" value="1"/>
</dbReference>
<keyword evidence="3" id="KW-0732">Signal</keyword>
<evidence type="ECO:0000256" key="8">
    <source>
        <dbReference type="SAM" id="Phobius"/>
    </source>
</evidence>
<sequence length="396" mass="40041">MTIKMDKTSIIVCSVIGSLGLLSAILGFSAEGTKLTPYTILVYGDDCLYPQNPAIGLGICAAIFLIVAQVTFSAVGGCCGCCRSRSIPSETKRIVSIVCAVFSWIAAVIAFALFIEGAAWNANVVRVAEAPYCPYLKDGVFAGAGVLALAATALGITSFIMQRTQPAAGDAAAAATPGTPNNRPGAAGGQSPSPEVVMDHPLLPSGKPQNDYPVKPQGYEQPQVVPPTESHPQAGYAQAPQTNLQPPPPAAQDNVSHHAPNHQLPPRPPAPAAAPAVAVAAAAASEPSVLQPALGPVAMGQPLPQVPLQYSVPIPAPQVGGVDIPAGVLPSTAPSTPGSGPSALSTVIRNEVARQGVKLAAHVVTQSLFSDNNTVGDGVLSIMTGSAGGDAVQATN</sequence>
<dbReference type="OrthoDB" id="690755at2759"/>
<evidence type="ECO:0000256" key="7">
    <source>
        <dbReference type="SAM" id="MobiDB-lite"/>
    </source>
</evidence>
<evidence type="ECO:0000313" key="10">
    <source>
        <dbReference type="Proteomes" id="UP000604825"/>
    </source>
</evidence>
<organism evidence="9 10">
    <name type="scientific">Miscanthus lutarioriparius</name>
    <dbReference type="NCBI Taxonomy" id="422564"/>
    <lineage>
        <taxon>Eukaryota</taxon>
        <taxon>Viridiplantae</taxon>
        <taxon>Streptophyta</taxon>
        <taxon>Embryophyta</taxon>
        <taxon>Tracheophyta</taxon>
        <taxon>Spermatophyta</taxon>
        <taxon>Magnoliopsida</taxon>
        <taxon>Liliopsida</taxon>
        <taxon>Poales</taxon>
        <taxon>Poaceae</taxon>
        <taxon>PACMAD clade</taxon>
        <taxon>Panicoideae</taxon>
        <taxon>Andropogonodae</taxon>
        <taxon>Andropogoneae</taxon>
        <taxon>Saccharinae</taxon>
        <taxon>Miscanthus</taxon>
    </lineage>
</organism>
<name>A0A811RQM4_9POAL</name>
<feature type="region of interest" description="Disordered" evidence="7">
    <location>
        <begin position="170"/>
        <end position="273"/>
    </location>
</feature>
<keyword evidence="2 8" id="KW-0812">Transmembrane</keyword>
<evidence type="ECO:0000256" key="2">
    <source>
        <dbReference type="ARBA" id="ARBA00022692"/>
    </source>
</evidence>
<keyword evidence="10" id="KW-1185">Reference proteome</keyword>
<dbReference type="GO" id="GO:0012505">
    <property type="term" value="C:endomembrane system"/>
    <property type="evidence" value="ECO:0007669"/>
    <property type="project" value="UniProtKB-SubCell"/>
</dbReference>
<comment type="subcellular location">
    <subcellularLocation>
        <location evidence="1">Endomembrane system</location>
        <topology evidence="1">Multi-pass membrane protein</topology>
    </subcellularLocation>
</comment>
<feature type="transmembrane region" description="Helical" evidence="8">
    <location>
        <begin position="94"/>
        <end position="120"/>
    </location>
</feature>
<keyword evidence="4 8" id="KW-1133">Transmembrane helix</keyword>
<gene>
    <name evidence="9" type="ORF">NCGR_LOCUS55325</name>
</gene>
<accession>A0A811RQM4</accession>
<evidence type="ECO:0000256" key="5">
    <source>
        <dbReference type="ARBA" id="ARBA00023136"/>
    </source>
</evidence>
<evidence type="ECO:0000256" key="4">
    <source>
        <dbReference type="ARBA" id="ARBA00022989"/>
    </source>
</evidence>
<dbReference type="InterPro" id="IPR052222">
    <property type="entry name" value="DESIGUAL"/>
</dbReference>
<dbReference type="EMBL" id="CAJGYO010000016">
    <property type="protein sequence ID" value="CAD6272044.1"/>
    <property type="molecule type" value="Genomic_DNA"/>
</dbReference>
<evidence type="ECO:0000256" key="3">
    <source>
        <dbReference type="ARBA" id="ARBA00022729"/>
    </source>
</evidence>
<dbReference type="Pfam" id="PF06749">
    <property type="entry name" value="DUF1218"/>
    <property type="match status" value="1"/>
</dbReference>
<comment type="similarity">
    <text evidence="6">Belongs to the DESIGUAL family.</text>
</comment>
<feature type="compositionally biased region" description="Pro residues" evidence="7">
    <location>
        <begin position="263"/>
        <end position="272"/>
    </location>
</feature>
<reference evidence="9" key="1">
    <citation type="submission" date="2020-10" db="EMBL/GenBank/DDBJ databases">
        <authorList>
            <person name="Han B."/>
            <person name="Lu T."/>
            <person name="Zhao Q."/>
            <person name="Huang X."/>
            <person name="Zhao Y."/>
        </authorList>
    </citation>
    <scope>NUCLEOTIDE SEQUENCE</scope>
</reference>
<proteinExistence type="inferred from homology"/>
<feature type="transmembrane region" description="Helical" evidence="8">
    <location>
        <begin position="54"/>
        <end position="82"/>
    </location>
</feature>
<dbReference type="InterPro" id="IPR009606">
    <property type="entry name" value="DEAL/Modifying_wall_lignin1/2"/>
</dbReference>